<name>A0A1B7T7J8_9ASCO</name>
<dbReference type="GO" id="GO:0003723">
    <property type="term" value="F:RNA binding"/>
    <property type="evidence" value="ECO:0007669"/>
    <property type="project" value="InterPro"/>
</dbReference>
<evidence type="ECO:0000259" key="1">
    <source>
        <dbReference type="SMART" id="SM00955"/>
    </source>
</evidence>
<dbReference type="OrthoDB" id="2285229at2759"/>
<keyword evidence="3" id="KW-1185">Reference proteome</keyword>
<dbReference type="SMART" id="SM00955">
    <property type="entry name" value="RNB"/>
    <property type="match status" value="1"/>
</dbReference>
<dbReference type="InterPro" id="IPR012340">
    <property type="entry name" value="NA-bd_OB-fold"/>
</dbReference>
<dbReference type="AlphaFoldDB" id="A0A1B7T7J8"/>
<dbReference type="PANTHER" id="PTHR23355:SF59">
    <property type="entry name" value="EXORIBONUCLEASE II, MITOCHONDRIAL"/>
    <property type="match status" value="1"/>
</dbReference>
<sequence>MDKSKIINKYFELIQKNGSETSITSFKKIDTKSKKLKKKINKTISDEICNQQLLERLEDINKLSQKSYSNYTEIIHKPSSNWLNTYLRGKRLVKSEWNASDFKLQDYIDNNIFNNNIYDENCKLLIDCKKLDMEPLKIGDFIVLNVLDPSTVIDKFKIGIILKLPFGNDSDIIMYCSDGDLYHLNPKSIILKLGRLMKIDDSNVTTLFDQFYETYHNKPKNLKIQEFLNNCNLDIIPKSFQKIFYTIFYNIKTDILTNYHLVDHFINKLNLIDCNDIESLYIKVNKKINIVDGKYKYLDDYYDASVMISLLLNVLSKNNVLYTNIRGVPTSFSPKLDNQNSSNKKKNAIFNYLVNDKRNISNKLYMVEKLMKMDISSNKIGKLNLDDLYEKEQIENGYHFDLTKNPFNNELNKKREPEKLDLTIKDVEELDSAPSKTNSFNLPVYCIDSADTTEVDDGISIENISKKHIRIHCHIASLGRFFLGMENNEIKKSIFNDALKTATSTYLPDSSDLMIKEENIIGFYSLDPSRKENRSLSFKVDFKKQKDGWIFDKDSFTINEYDSFVNIQRYTYEKTDSMIKKDPDFKLLSAVSNDLKKKRTANSPVVETNFSPKSKIEIDRTKNVIKRVLENSFTPSQILVSEIMLLINYLVADYCVKKQIPIIFRVNDPPLEQSIKKPEKYTINKSKLGVVKPIDPIFIKHPASEYSIHPREHYATNLPQYTHITSPLRRIVDTINHIEILKYIRTGKLDNQIEVKNKLKLYLNRYIQSSMKVAKINSSKSNNYYVLQSLKQGNILKELLEKGGVVV</sequence>
<dbReference type="PANTHER" id="PTHR23355">
    <property type="entry name" value="RIBONUCLEASE"/>
    <property type="match status" value="1"/>
</dbReference>
<evidence type="ECO:0000313" key="3">
    <source>
        <dbReference type="Proteomes" id="UP000092321"/>
    </source>
</evidence>
<dbReference type="GO" id="GO:0006402">
    <property type="term" value="P:mRNA catabolic process"/>
    <property type="evidence" value="ECO:0007669"/>
    <property type="project" value="TreeGrafter"/>
</dbReference>
<dbReference type="EMBL" id="LXPE01000473">
    <property type="protein sequence ID" value="OBA24711.1"/>
    <property type="molecule type" value="Genomic_DNA"/>
</dbReference>
<feature type="non-terminal residue" evidence="2">
    <location>
        <position position="807"/>
    </location>
</feature>
<dbReference type="Pfam" id="PF00773">
    <property type="entry name" value="RNB"/>
    <property type="match status" value="1"/>
</dbReference>
<dbReference type="InterPro" id="IPR050180">
    <property type="entry name" value="RNR_Ribonuclease"/>
</dbReference>
<protein>
    <submittedName>
        <fullName evidence="2">RNB-domain-containing protein</fullName>
    </submittedName>
</protein>
<gene>
    <name evidence="2" type="ORF">HANVADRAFT_54331</name>
</gene>
<dbReference type="GO" id="GO:0000175">
    <property type="term" value="F:3'-5'-RNA exonuclease activity"/>
    <property type="evidence" value="ECO:0007669"/>
    <property type="project" value="TreeGrafter"/>
</dbReference>
<feature type="domain" description="RNB" evidence="1">
    <location>
        <begin position="424"/>
        <end position="746"/>
    </location>
</feature>
<dbReference type="Proteomes" id="UP000092321">
    <property type="component" value="Unassembled WGS sequence"/>
</dbReference>
<organism evidence="2 3">
    <name type="scientific">Hanseniaspora valbyensis NRRL Y-1626</name>
    <dbReference type="NCBI Taxonomy" id="766949"/>
    <lineage>
        <taxon>Eukaryota</taxon>
        <taxon>Fungi</taxon>
        <taxon>Dikarya</taxon>
        <taxon>Ascomycota</taxon>
        <taxon>Saccharomycotina</taxon>
        <taxon>Saccharomycetes</taxon>
        <taxon>Saccharomycodales</taxon>
        <taxon>Saccharomycodaceae</taxon>
        <taxon>Hanseniaspora</taxon>
    </lineage>
</organism>
<dbReference type="GO" id="GO:0000932">
    <property type="term" value="C:P-body"/>
    <property type="evidence" value="ECO:0007669"/>
    <property type="project" value="TreeGrafter"/>
</dbReference>
<comment type="caution">
    <text evidence="2">The sequence shown here is derived from an EMBL/GenBank/DDBJ whole genome shotgun (WGS) entry which is preliminary data.</text>
</comment>
<evidence type="ECO:0000313" key="2">
    <source>
        <dbReference type="EMBL" id="OBA24711.1"/>
    </source>
</evidence>
<dbReference type="InterPro" id="IPR001900">
    <property type="entry name" value="RNase_II/R"/>
</dbReference>
<proteinExistence type="predicted"/>
<accession>A0A1B7T7J8</accession>
<reference evidence="3" key="1">
    <citation type="journal article" date="2016" name="Proc. Natl. Acad. Sci. U.S.A.">
        <title>Comparative genomics of biotechnologically important yeasts.</title>
        <authorList>
            <person name="Riley R."/>
            <person name="Haridas S."/>
            <person name="Wolfe K.H."/>
            <person name="Lopes M.R."/>
            <person name="Hittinger C.T."/>
            <person name="Goeker M."/>
            <person name="Salamov A.A."/>
            <person name="Wisecaver J.H."/>
            <person name="Long T.M."/>
            <person name="Calvey C.H."/>
            <person name="Aerts A.L."/>
            <person name="Barry K.W."/>
            <person name="Choi C."/>
            <person name="Clum A."/>
            <person name="Coughlan A.Y."/>
            <person name="Deshpande S."/>
            <person name="Douglass A.P."/>
            <person name="Hanson S.J."/>
            <person name="Klenk H.-P."/>
            <person name="LaButti K.M."/>
            <person name="Lapidus A."/>
            <person name="Lindquist E.A."/>
            <person name="Lipzen A.M."/>
            <person name="Meier-Kolthoff J.P."/>
            <person name="Ohm R.A."/>
            <person name="Otillar R.P."/>
            <person name="Pangilinan J.L."/>
            <person name="Peng Y."/>
            <person name="Rokas A."/>
            <person name="Rosa C.A."/>
            <person name="Scheuner C."/>
            <person name="Sibirny A.A."/>
            <person name="Slot J.C."/>
            <person name="Stielow J.B."/>
            <person name="Sun H."/>
            <person name="Kurtzman C.P."/>
            <person name="Blackwell M."/>
            <person name="Grigoriev I.V."/>
            <person name="Jeffries T.W."/>
        </authorList>
    </citation>
    <scope>NUCLEOTIDE SEQUENCE [LARGE SCALE GENOMIC DNA]</scope>
    <source>
        <strain evidence="3">NRRL Y-1626</strain>
    </source>
</reference>
<dbReference type="SUPFAM" id="SSF50249">
    <property type="entry name" value="Nucleic acid-binding proteins"/>
    <property type="match status" value="1"/>
</dbReference>